<evidence type="ECO:0000256" key="4">
    <source>
        <dbReference type="ARBA" id="ARBA00023014"/>
    </source>
</evidence>
<dbReference type="OrthoDB" id="423598at2759"/>
<evidence type="ECO:0000259" key="5">
    <source>
        <dbReference type="PROSITE" id="PS51296"/>
    </source>
</evidence>
<organism evidence="7 8">
    <name type="scientific">Tetradesmus obliquus</name>
    <name type="common">Green alga</name>
    <name type="synonym">Acutodesmus obliquus</name>
    <dbReference type="NCBI Taxonomy" id="3088"/>
    <lineage>
        <taxon>Eukaryota</taxon>
        <taxon>Viridiplantae</taxon>
        <taxon>Chlorophyta</taxon>
        <taxon>core chlorophytes</taxon>
        <taxon>Chlorophyceae</taxon>
        <taxon>CS clade</taxon>
        <taxon>Sphaeropleales</taxon>
        <taxon>Scenedesmaceae</taxon>
        <taxon>Tetradesmus</taxon>
    </lineage>
</organism>
<evidence type="ECO:0000256" key="1">
    <source>
        <dbReference type="ARBA" id="ARBA00022714"/>
    </source>
</evidence>
<dbReference type="InterPro" id="IPR036922">
    <property type="entry name" value="Rieske_2Fe-2S_sf"/>
</dbReference>
<keyword evidence="2" id="KW-0479">Metal-binding</keyword>
<dbReference type="Proteomes" id="UP000256970">
    <property type="component" value="Unassembled WGS sequence"/>
</dbReference>
<dbReference type="InterPro" id="IPR017941">
    <property type="entry name" value="Rieske_2Fe-2S"/>
</dbReference>
<evidence type="ECO:0000313" key="7">
    <source>
        <dbReference type="EMBL" id="SZX77332.1"/>
    </source>
</evidence>
<accession>A0A383WJD6</accession>
<keyword evidence="4" id="KW-0411">Iron-sulfur</keyword>
<dbReference type="CDD" id="cd03467">
    <property type="entry name" value="Rieske"/>
    <property type="match status" value="1"/>
</dbReference>
<dbReference type="STRING" id="3088.A0A383WJD6"/>
<keyword evidence="1" id="KW-0001">2Fe-2S</keyword>
<evidence type="ECO:0000256" key="2">
    <source>
        <dbReference type="ARBA" id="ARBA00022723"/>
    </source>
</evidence>
<dbReference type="GO" id="GO:0046872">
    <property type="term" value="F:metal ion binding"/>
    <property type="evidence" value="ECO:0007669"/>
    <property type="project" value="UniProtKB-KW"/>
</dbReference>
<reference evidence="7 8" key="1">
    <citation type="submission" date="2016-10" db="EMBL/GenBank/DDBJ databases">
        <authorList>
            <person name="Cai Z."/>
        </authorList>
    </citation>
    <scope>NUCLEOTIDE SEQUENCE [LARGE SCALE GENOMIC DNA]</scope>
</reference>
<dbReference type="EMBL" id="FNXT01001281">
    <property type="protein sequence ID" value="SZX77332.1"/>
    <property type="molecule type" value="Genomic_DNA"/>
</dbReference>
<feature type="domain" description="Rieske" evidence="5">
    <location>
        <begin position="29"/>
        <end position="128"/>
    </location>
</feature>
<evidence type="ECO:0000313" key="8">
    <source>
        <dbReference type="Proteomes" id="UP000256970"/>
    </source>
</evidence>
<keyword evidence="8" id="KW-1185">Reference proteome</keyword>
<dbReference type="EMBL" id="FNXT01000881">
    <property type="protein sequence ID" value="SZX68764.1"/>
    <property type="molecule type" value="Genomic_DNA"/>
</dbReference>
<dbReference type="PANTHER" id="PTHR21496:SF23">
    <property type="entry name" value="3-PHENYLPROPIONATE_CINNAMIC ACID DIOXYGENASE FERREDOXIN SUBUNIT"/>
    <property type="match status" value="1"/>
</dbReference>
<gene>
    <name evidence="7" type="ORF">BQ4739_LOCUS17689</name>
    <name evidence="6" type="ORF">BQ4739_LOCUS9082</name>
</gene>
<evidence type="ECO:0000256" key="3">
    <source>
        <dbReference type="ARBA" id="ARBA00023004"/>
    </source>
</evidence>
<name>A0A383WJD6_TETOB</name>
<dbReference type="SUPFAM" id="SSF50022">
    <property type="entry name" value="ISP domain"/>
    <property type="match status" value="1"/>
</dbReference>
<keyword evidence="3" id="KW-0408">Iron</keyword>
<dbReference type="AlphaFoldDB" id="A0A383WJD6"/>
<protein>
    <recommendedName>
        <fullName evidence="5">Rieske domain-containing protein</fullName>
    </recommendedName>
</protein>
<evidence type="ECO:0000313" key="6">
    <source>
        <dbReference type="EMBL" id="SZX68764.1"/>
    </source>
</evidence>
<dbReference type="GO" id="GO:0051537">
    <property type="term" value="F:2 iron, 2 sulfur cluster binding"/>
    <property type="evidence" value="ECO:0007669"/>
    <property type="project" value="UniProtKB-KW"/>
</dbReference>
<dbReference type="PROSITE" id="PS51296">
    <property type="entry name" value="RIESKE"/>
    <property type="match status" value="1"/>
</dbReference>
<dbReference type="PANTHER" id="PTHR21496">
    <property type="entry name" value="FERREDOXIN-RELATED"/>
    <property type="match status" value="1"/>
</dbReference>
<proteinExistence type="predicted"/>
<dbReference type="Pfam" id="PF00355">
    <property type="entry name" value="Rieske"/>
    <property type="match status" value="1"/>
</dbReference>
<dbReference type="Gene3D" id="2.102.10.10">
    <property type="entry name" value="Rieske [2Fe-2S] iron-sulphur domain"/>
    <property type="match status" value="1"/>
</dbReference>
<sequence length="149" mass="15720">MAAALSRRQAFCAGRVSRSQTVVVRAATWQKATSKSALSAAGGKQVVELGGAKVLVVETDGEVYAVSNKCSHLGLPLVGKTAMFQGQVSNKCIVCPAHNTAFDLATGEVKGEWCPKFPTLPLVGKIGDKKPLPTYQSRVDEAGNIEVYV</sequence>